<sequence length="587" mass="65608">MALFAADIRRGNTTDDRINHLRELTDILGIDLKAICSLRAGDKPIEIKNLTKSIKPLPDYPKSSPSSVGSVHSSVRCVMKSAERKEARKEAKVDAQKKKVYDNFHINPVKVARPNVTCRTGETNERAWEDVYLKSQSETVNIVNVREFKLPETPKARTKRAKNFAIDVTIAEKAYIAGHENHAFAELRLIYDRDDTAMFNKTTDNIDDEPRQDRDLHVAKKKAVRHLRSASISPELLRKKAASRLVECRDLNETTNLLTRDPAIESINHVFESPYRKRPTTPKEANRFNDLLSRLAAQRTEMADPAIVAIKAAVRDKPSDPHEATDKIVATQEQLAEKARFKRSDSGYLSPPTGIDDDHASDSTNAPAITTPEHSNLAAKHVKKTSPDSGINSPTESSTLNPKAMEFVSSCVTAAPTKLKVHQSFAAVTRPPQEPKWEDNYNHPISAIPEFEPVAPPAPIIVNQVFPPASGFGFPAQLPHDRHINIAPYQEMPPYVVPSMLPPPPPACPPCPPFPMMHGSAPTFYPAPATAFMPVSRPAPHPKPRGHNAMEQQQYEAWLEYKRSTDPTFHQKGRERQQRRFAGRQNQ</sequence>
<feature type="region of interest" description="Disordered" evidence="1">
    <location>
        <begin position="538"/>
        <end position="587"/>
    </location>
</feature>
<dbReference type="OrthoDB" id="5224009at2759"/>
<feature type="region of interest" description="Disordered" evidence="1">
    <location>
        <begin position="336"/>
        <end position="400"/>
    </location>
</feature>
<name>R8BTG8_PHAM7</name>
<evidence type="ECO:0000313" key="2">
    <source>
        <dbReference type="EMBL" id="EOO02688.1"/>
    </source>
</evidence>
<dbReference type="EMBL" id="KB932905">
    <property type="protein sequence ID" value="EOO02688.1"/>
    <property type="molecule type" value="Genomic_DNA"/>
</dbReference>
<gene>
    <name evidence="2" type="ORF">UCRPA7_1808</name>
</gene>
<feature type="compositionally biased region" description="Basic and acidic residues" evidence="1">
    <location>
        <begin position="336"/>
        <end position="345"/>
    </location>
</feature>
<proteinExistence type="predicted"/>
<reference evidence="3" key="1">
    <citation type="journal article" date="2013" name="Genome Announc.">
        <title>Draft genome sequence of the ascomycete Phaeoacremonium aleophilum strain UCR-PA7, a causal agent of the esca disease complex in grapevines.</title>
        <authorList>
            <person name="Blanco-Ulate B."/>
            <person name="Rolshausen P."/>
            <person name="Cantu D."/>
        </authorList>
    </citation>
    <scope>NUCLEOTIDE SEQUENCE [LARGE SCALE GENOMIC DNA]</scope>
    <source>
        <strain evidence="3">UCR-PA7</strain>
    </source>
</reference>
<evidence type="ECO:0000256" key="1">
    <source>
        <dbReference type="SAM" id="MobiDB-lite"/>
    </source>
</evidence>
<dbReference type="AlphaFoldDB" id="R8BTG8"/>
<dbReference type="HOGENOM" id="CLU_464753_0_0_1"/>
<dbReference type="KEGG" id="tmn:UCRPA7_1808"/>
<organism evidence="2 3">
    <name type="scientific">Phaeoacremonium minimum (strain UCR-PA7)</name>
    <name type="common">Esca disease fungus</name>
    <name type="synonym">Togninia minima</name>
    <dbReference type="NCBI Taxonomy" id="1286976"/>
    <lineage>
        <taxon>Eukaryota</taxon>
        <taxon>Fungi</taxon>
        <taxon>Dikarya</taxon>
        <taxon>Ascomycota</taxon>
        <taxon>Pezizomycotina</taxon>
        <taxon>Sordariomycetes</taxon>
        <taxon>Sordariomycetidae</taxon>
        <taxon>Togniniales</taxon>
        <taxon>Togniniaceae</taxon>
        <taxon>Phaeoacremonium</taxon>
    </lineage>
</organism>
<feature type="compositionally biased region" description="Polar residues" evidence="1">
    <location>
        <begin position="387"/>
        <end position="400"/>
    </location>
</feature>
<accession>R8BTG8</accession>
<feature type="compositionally biased region" description="Polar residues" evidence="1">
    <location>
        <begin position="362"/>
        <end position="374"/>
    </location>
</feature>
<dbReference type="RefSeq" id="XP_007912578.1">
    <property type="nucleotide sequence ID" value="XM_007914387.1"/>
</dbReference>
<keyword evidence="3" id="KW-1185">Reference proteome</keyword>
<dbReference type="GeneID" id="19321995"/>
<evidence type="ECO:0000313" key="3">
    <source>
        <dbReference type="Proteomes" id="UP000014074"/>
    </source>
</evidence>
<protein>
    <submittedName>
        <fullName evidence="2">Uncharacterized protein</fullName>
    </submittedName>
</protein>
<dbReference type="Proteomes" id="UP000014074">
    <property type="component" value="Unassembled WGS sequence"/>
</dbReference>